<evidence type="ECO:0000256" key="1">
    <source>
        <dbReference type="ARBA" id="ARBA00022448"/>
    </source>
</evidence>
<dbReference type="InterPro" id="IPR004338">
    <property type="entry name" value="NqrB/RnfD"/>
</dbReference>
<feature type="transmembrane region" description="Helical" evidence="9">
    <location>
        <begin position="111"/>
        <end position="131"/>
    </location>
</feature>
<evidence type="ECO:0000256" key="5">
    <source>
        <dbReference type="ARBA" id="ARBA00022692"/>
    </source>
</evidence>
<dbReference type="GO" id="GO:0055085">
    <property type="term" value="P:transmembrane transport"/>
    <property type="evidence" value="ECO:0007669"/>
    <property type="project" value="InterPro"/>
</dbReference>
<keyword evidence="2" id="KW-0597">Phosphoprotein</keyword>
<sequence>MNKSSPIYGRFSQSRDVLLAMVPLWVMAVLMYGPRPLLLCAVAVLSAWLFDAFCAKLRQEPFDFHDISSWVSAAIMTMFMPASAPYWMAVVGSFVAVVIAKNAFGGYGNNIFNPAAVSVAFLSLFWPTVLYRYPQPFTQVPLILGDDLVLTASPLESLKVGGMPFLEKIELIVGNYAGPLCGVSVVVVLSSAVLLLVRKRISWQLPVSFLCAVSAVAYFFPRIHTTRLDSLFIEVFSGSMVFCALFLVGDPVTAPKKNISKLIYGALFGVVTMLFRYYGAYPMGACFAAIAVNAVAAFIDRKVTLAQGRYYQTRV</sequence>
<evidence type="ECO:0000256" key="4">
    <source>
        <dbReference type="ARBA" id="ARBA00022643"/>
    </source>
</evidence>
<dbReference type="GO" id="GO:0016491">
    <property type="term" value="F:oxidoreductase activity"/>
    <property type="evidence" value="ECO:0007669"/>
    <property type="project" value="UniProtKB-KW"/>
</dbReference>
<keyword evidence="1" id="KW-0813">Transport</keyword>
<keyword evidence="8 9" id="KW-0472">Membrane</keyword>
<keyword evidence="5 9" id="KW-0812">Transmembrane</keyword>
<evidence type="ECO:0000256" key="8">
    <source>
        <dbReference type="ARBA" id="ARBA00023136"/>
    </source>
</evidence>
<dbReference type="PANTHER" id="PTHR30578">
    <property type="entry name" value="ELECTRON TRANSPORT COMPLEX PROTEIN RNFD"/>
    <property type="match status" value="1"/>
</dbReference>
<gene>
    <name evidence="10" type="primary">nqrB_2</name>
    <name evidence="10" type="ORF">SAMEA3545359_02161</name>
</gene>
<feature type="transmembrane region" description="Helical" evidence="9">
    <location>
        <begin position="232"/>
        <end position="252"/>
    </location>
</feature>
<feature type="transmembrane region" description="Helical" evidence="9">
    <location>
        <begin position="281"/>
        <end position="299"/>
    </location>
</feature>
<reference evidence="10" key="1">
    <citation type="submission" date="2015-09" db="EMBL/GenBank/DDBJ databases">
        <authorList>
            <consortium name="Pathogen Informatics"/>
        </authorList>
    </citation>
    <scope>NUCLEOTIDE SEQUENCE</scope>
    <source>
        <strain evidence="10">2789STDY5834896</strain>
    </source>
</reference>
<dbReference type="AlphaFoldDB" id="A0A1C6JFI1"/>
<accession>A0A1C6JFI1</accession>
<dbReference type="PANTHER" id="PTHR30578:SF0">
    <property type="entry name" value="ION-TRANSLOCATING OXIDOREDUCTASE COMPLEX SUBUNIT D"/>
    <property type="match status" value="1"/>
</dbReference>
<feature type="transmembrane region" description="Helical" evidence="9">
    <location>
        <begin position="70"/>
        <end position="99"/>
    </location>
</feature>
<evidence type="ECO:0000256" key="2">
    <source>
        <dbReference type="ARBA" id="ARBA00022553"/>
    </source>
</evidence>
<keyword evidence="6" id="KW-1278">Translocase</keyword>
<keyword evidence="10" id="KW-0560">Oxidoreductase</keyword>
<evidence type="ECO:0000256" key="6">
    <source>
        <dbReference type="ARBA" id="ARBA00022967"/>
    </source>
</evidence>
<proteinExistence type="predicted"/>
<name>A0A1C6JFI1_9FIRM</name>
<feature type="transmembrane region" description="Helical" evidence="9">
    <location>
        <begin position="259"/>
        <end position="275"/>
    </location>
</feature>
<evidence type="ECO:0000313" key="10">
    <source>
        <dbReference type="EMBL" id="SCJ80883.1"/>
    </source>
</evidence>
<evidence type="ECO:0000256" key="3">
    <source>
        <dbReference type="ARBA" id="ARBA00022630"/>
    </source>
</evidence>
<organism evidence="10">
    <name type="scientific">uncultured Anaerotruncus sp</name>
    <dbReference type="NCBI Taxonomy" id="905011"/>
    <lineage>
        <taxon>Bacteria</taxon>
        <taxon>Bacillati</taxon>
        <taxon>Bacillota</taxon>
        <taxon>Clostridia</taxon>
        <taxon>Eubacteriales</taxon>
        <taxon>Oscillospiraceae</taxon>
        <taxon>Anaerotruncus</taxon>
        <taxon>environmental samples</taxon>
    </lineage>
</organism>
<evidence type="ECO:0000256" key="7">
    <source>
        <dbReference type="ARBA" id="ARBA00022989"/>
    </source>
</evidence>
<evidence type="ECO:0000256" key="9">
    <source>
        <dbReference type="SAM" id="Phobius"/>
    </source>
</evidence>
<dbReference type="EC" id="1.6.5.-" evidence="10"/>
<protein>
    <submittedName>
        <fullName evidence="10">Na(+)-translocating NADH-quinone reductase subunit B</fullName>
        <ecNumber evidence="10">1.6.5.-</ecNumber>
    </submittedName>
</protein>
<keyword evidence="7 9" id="KW-1133">Transmembrane helix</keyword>
<feature type="transmembrane region" description="Helical" evidence="9">
    <location>
        <begin position="203"/>
        <end position="220"/>
    </location>
</feature>
<dbReference type="GO" id="GO:0005886">
    <property type="term" value="C:plasma membrane"/>
    <property type="evidence" value="ECO:0007669"/>
    <property type="project" value="TreeGrafter"/>
</dbReference>
<dbReference type="Pfam" id="PF03116">
    <property type="entry name" value="NQR2_RnfD_RnfE"/>
    <property type="match status" value="1"/>
</dbReference>
<keyword evidence="4" id="KW-0288">FMN</keyword>
<feature type="transmembrane region" description="Helical" evidence="9">
    <location>
        <begin position="176"/>
        <end position="196"/>
    </location>
</feature>
<dbReference type="EMBL" id="FMHG01000001">
    <property type="protein sequence ID" value="SCJ80883.1"/>
    <property type="molecule type" value="Genomic_DNA"/>
</dbReference>
<keyword evidence="3" id="KW-0285">Flavoprotein</keyword>